<proteinExistence type="predicted"/>
<organism evidence="1 2">
    <name type="scientific">Microbacterium gilvum</name>
    <dbReference type="NCBI Taxonomy" id="1336204"/>
    <lineage>
        <taxon>Bacteria</taxon>
        <taxon>Bacillati</taxon>
        <taxon>Actinomycetota</taxon>
        <taxon>Actinomycetes</taxon>
        <taxon>Micrococcales</taxon>
        <taxon>Microbacteriaceae</taxon>
        <taxon>Microbacterium</taxon>
    </lineage>
</organism>
<dbReference type="RefSeq" id="WP_345438376.1">
    <property type="nucleotide sequence ID" value="NZ_BAABKO010000003.1"/>
</dbReference>
<accession>A0ABP9A595</accession>
<keyword evidence="2" id="KW-1185">Reference proteome</keyword>
<comment type="caution">
    <text evidence="1">The sequence shown here is derived from an EMBL/GenBank/DDBJ whole genome shotgun (WGS) entry which is preliminary data.</text>
</comment>
<name>A0ABP9A595_9MICO</name>
<protein>
    <submittedName>
        <fullName evidence="1">Uncharacterized protein</fullName>
    </submittedName>
</protein>
<dbReference type="Proteomes" id="UP001501645">
    <property type="component" value="Unassembled WGS sequence"/>
</dbReference>
<evidence type="ECO:0000313" key="1">
    <source>
        <dbReference type="EMBL" id="GAA4774368.1"/>
    </source>
</evidence>
<gene>
    <name evidence="1" type="ORF">GCM10023351_18460</name>
</gene>
<dbReference type="EMBL" id="BAABKO010000003">
    <property type="protein sequence ID" value="GAA4774368.1"/>
    <property type="molecule type" value="Genomic_DNA"/>
</dbReference>
<reference evidence="2" key="1">
    <citation type="journal article" date="2019" name="Int. J. Syst. Evol. Microbiol.">
        <title>The Global Catalogue of Microorganisms (GCM) 10K type strain sequencing project: providing services to taxonomists for standard genome sequencing and annotation.</title>
        <authorList>
            <consortium name="The Broad Institute Genomics Platform"/>
            <consortium name="The Broad Institute Genome Sequencing Center for Infectious Disease"/>
            <person name="Wu L."/>
            <person name="Ma J."/>
        </authorList>
    </citation>
    <scope>NUCLEOTIDE SEQUENCE [LARGE SCALE GENOMIC DNA]</scope>
    <source>
        <strain evidence="2">JCM 18537</strain>
    </source>
</reference>
<evidence type="ECO:0000313" key="2">
    <source>
        <dbReference type="Proteomes" id="UP001501645"/>
    </source>
</evidence>
<sequence length="52" mass="5806">MGLDEALADYLDQPCNWGRDDYTIRQAEADAFRAGAAWAFSHAADRMREVTG</sequence>